<evidence type="ECO:0000313" key="3">
    <source>
        <dbReference type="Proteomes" id="UP000693970"/>
    </source>
</evidence>
<reference evidence="2" key="1">
    <citation type="journal article" date="2021" name="Sci. Rep.">
        <title>Diploid genomic architecture of Nitzschia inconspicua, an elite biomass production diatom.</title>
        <authorList>
            <person name="Oliver A."/>
            <person name="Podell S."/>
            <person name="Pinowska A."/>
            <person name="Traller J.C."/>
            <person name="Smith S.R."/>
            <person name="McClure R."/>
            <person name="Beliaev A."/>
            <person name="Bohutskyi P."/>
            <person name="Hill E.A."/>
            <person name="Rabines A."/>
            <person name="Zheng H."/>
            <person name="Allen L.Z."/>
            <person name="Kuo A."/>
            <person name="Grigoriev I.V."/>
            <person name="Allen A.E."/>
            <person name="Hazlebeck D."/>
            <person name="Allen E.E."/>
        </authorList>
    </citation>
    <scope>NUCLEOTIDE SEQUENCE</scope>
    <source>
        <strain evidence="2">Hildebrandi</strain>
    </source>
</reference>
<proteinExistence type="predicted"/>
<sequence length="412" mass="47132">MCNNRPVDSSKNVGGSRNVAEEQATTDADSPQLQGILIVNVEEMSLEQLEMMQEQFHSIVQRRKRERTELEKHSMCKRLKPETCMDSPKDAASYRQPGIPIPPEVLRLIARSGFLRSQDLGKLLLLSSKSIVTTLTSDFVYNLLYETRLKDRWASPTRGKNEWVPNSVLQARGYESILKSMESPPDVKTKIVAFPSLPNPKPVLHPKNTVVILSFWILSQKIYSHQLTLDEIQSLTKTGHCDLTSQESLFQIINLCFEKNKTFPQKLQEIRQKNINTSSNNNNNSRDSSACLVVAKIHGIRLDTNQTCTFYDSNLPRFELQRTHAEPNQVKFPIQRALRNTDQGDRWIAQWFHHGWPEGIQNFGGLTFSVTLKKNEIHIESVVFGEPGRSEYLQTRHGISPFHIMEELAGWH</sequence>
<dbReference type="AlphaFoldDB" id="A0A9K3KR37"/>
<feature type="compositionally biased region" description="Polar residues" evidence="1">
    <location>
        <begin position="1"/>
        <end position="15"/>
    </location>
</feature>
<keyword evidence="3" id="KW-1185">Reference proteome</keyword>
<name>A0A9K3KR37_9STRA</name>
<dbReference type="Proteomes" id="UP000693970">
    <property type="component" value="Unassembled WGS sequence"/>
</dbReference>
<organism evidence="2 3">
    <name type="scientific">Nitzschia inconspicua</name>
    <dbReference type="NCBI Taxonomy" id="303405"/>
    <lineage>
        <taxon>Eukaryota</taxon>
        <taxon>Sar</taxon>
        <taxon>Stramenopiles</taxon>
        <taxon>Ochrophyta</taxon>
        <taxon>Bacillariophyta</taxon>
        <taxon>Bacillariophyceae</taxon>
        <taxon>Bacillariophycidae</taxon>
        <taxon>Bacillariales</taxon>
        <taxon>Bacillariaceae</taxon>
        <taxon>Nitzschia</taxon>
    </lineage>
</organism>
<feature type="region of interest" description="Disordered" evidence="1">
    <location>
        <begin position="1"/>
        <end position="29"/>
    </location>
</feature>
<comment type="caution">
    <text evidence="2">The sequence shown here is derived from an EMBL/GenBank/DDBJ whole genome shotgun (WGS) entry which is preliminary data.</text>
</comment>
<gene>
    <name evidence="2" type="ORF">IV203_016300</name>
</gene>
<dbReference type="EMBL" id="JAGRRH010000020">
    <property type="protein sequence ID" value="KAG7347595.1"/>
    <property type="molecule type" value="Genomic_DNA"/>
</dbReference>
<accession>A0A9K3KR37</accession>
<reference evidence="2" key="2">
    <citation type="submission" date="2021-04" db="EMBL/GenBank/DDBJ databases">
        <authorList>
            <person name="Podell S."/>
        </authorList>
    </citation>
    <scope>NUCLEOTIDE SEQUENCE</scope>
    <source>
        <strain evidence="2">Hildebrandi</strain>
    </source>
</reference>
<evidence type="ECO:0000313" key="2">
    <source>
        <dbReference type="EMBL" id="KAG7347595.1"/>
    </source>
</evidence>
<evidence type="ECO:0000256" key="1">
    <source>
        <dbReference type="SAM" id="MobiDB-lite"/>
    </source>
</evidence>
<protein>
    <submittedName>
        <fullName evidence="2">Uncharacterized protein</fullName>
    </submittedName>
</protein>